<dbReference type="Proteomes" id="UP000503447">
    <property type="component" value="Chromosome"/>
</dbReference>
<dbReference type="KEGG" id="ftj:FTUN_5213"/>
<organism evidence="1 2">
    <name type="scientific">Frigoriglobus tundricola</name>
    <dbReference type="NCBI Taxonomy" id="2774151"/>
    <lineage>
        <taxon>Bacteria</taxon>
        <taxon>Pseudomonadati</taxon>
        <taxon>Planctomycetota</taxon>
        <taxon>Planctomycetia</taxon>
        <taxon>Gemmatales</taxon>
        <taxon>Gemmataceae</taxon>
        <taxon>Frigoriglobus</taxon>
    </lineage>
</organism>
<dbReference type="InterPro" id="IPR032675">
    <property type="entry name" value="LRR_dom_sf"/>
</dbReference>
<evidence type="ECO:0008006" key="3">
    <source>
        <dbReference type="Google" id="ProtNLM"/>
    </source>
</evidence>
<gene>
    <name evidence="1" type="ORF">FTUN_5213</name>
</gene>
<accession>A0A6M5YU98</accession>
<evidence type="ECO:0000313" key="2">
    <source>
        <dbReference type="Proteomes" id="UP000503447"/>
    </source>
</evidence>
<name>A0A6M5YU98_9BACT</name>
<evidence type="ECO:0000313" key="1">
    <source>
        <dbReference type="EMBL" id="QJW97638.1"/>
    </source>
</evidence>
<dbReference type="EMBL" id="CP053452">
    <property type="protein sequence ID" value="QJW97638.1"/>
    <property type="molecule type" value="Genomic_DNA"/>
</dbReference>
<sequence length="452" mass="49959">MPSDLPALLAAVVADPADDVARLVYADCLEESGNAARAAFIRLQIEAERHHPDSNARAELEGQAEALFAEHWAEWWGEVCFSVGLPMPHPKPRSRFERIASRAGLRANPGAPYQRTPFRVAPGAEATTREPLYGFAGTHFRRGFPDAVEIHSERHTFLPRWRRVSPLDSIALSGMPYDWFDGPHLAGVRELSLGPAHSARIGTVVASPHCQNLESLTLFLPDARDHRAEAFLRRLLEMGSSDSILPHPPTWRLKRLTVPLVWDEVAEEVANAATLSELMSLRVVLTPFHELDHVGAGHRLAILSRSPHLAGLKELSVFSGLSAAGVAAAIQSPTWAGLHKLELNFQSFHDALVPFADPSALADLNELRLLNVRLGRNTVTALSRSALLKRVRHFAFSGGPINRETLPQLVAAVDRERIETFTLLIPRHETLRECATVLLNRWFGDRAAVRLC</sequence>
<dbReference type="NCBIfam" id="TIGR02996">
    <property type="entry name" value="rpt_mate_G_obs"/>
    <property type="match status" value="1"/>
</dbReference>
<dbReference type="AlphaFoldDB" id="A0A6M5YU98"/>
<keyword evidence="2" id="KW-1185">Reference proteome</keyword>
<proteinExistence type="predicted"/>
<protein>
    <recommendedName>
        <fullName evidence="3">Repeat-companion domain protein</fullName>
    </recommendedName>
</protein>
<dbReference type="Gene3D" id="3.80.10.10">
    <property type="entry name" value="Ribonuclease Inhibitor"/>
    <property type="match status" value="1"/>
</dbReference>
<dbReference type="InterPro" id="IPR014338">
    <property type="entry name" value="CHP02996_rpt-companion-dom"/>
</dbReference>
<dbReference type="RefSeq" id="WP_171472974.1">
    <property type="nucleotide sequence ID" value="NZ_CP053452.2"/>
</dbReference>
<reference evidence="2" key="1">
    <citation type="submission" date="2020-05" db="EMBL/GenBank/DDBJ databases">
        <title>Frigoriglobus tundricola gen. nov., sp. nov., a psychrotolerant cellulolytic planctomycete of the family Gemmataceae with two divergent copies of 16S rRNA gene.</title>
        <authorList>
            <person name="Kulichevskaya I.S."/>
            <person name="Ivanova A.A."/>
            <person name="Naumoff D.G."/>
            <person name="Beletsky A.V."/>
            <person name="Rijpstra W.I.C."/>
            <person name="Sinninghe Damste J.S."/>
            <person name="Mardanov A.V."/>
            <person name="Ravin N.V."/>
            <person name="Dedysh S.N."/>
        </authorList>
    </citation>
    <scope>NUCLEOTIDE SEQUENCE [LARGE SCALE GENOMIC DNA]</scope>
    <source>
        <strain evidence="2">PL17</strain>
    </source>
</reference>